<reference evidence="2" key="2">
    <citation type="submission" date="2021-04" db="EMBL/GenBank/DDBJ databases">
        <authorList>
            <person name="Gilroy R."/>
        </authorList>
    </citation>
    <scope>NUCLEOTIDE SEQUENCE</scope>
    <source>
        <strain evidence="2">ChiBcec1-1630</strain>
    </source>
</reference>
<dbReference type="EC" id="2.4.-.-" evidence="2"/>
<sequence length="305" mass="35029">MSDQEMLRTSLILQNCLVPDAICSNPGIYYRSSEEFQTDCCCVRLKAGQELVSNTYMNMLDVGAWKKYTTVQKIHFLCRIEGKGTIILIHQGQNNRKEIREVRYGYGDRKSPTHPEMTTLQIELPKEIRRGMLYFLVKAETATCLHQAAFFTEDRPDNRVSFSLVICSYRRKGWLEENLKKITMDPALQKLARENGFVVRIVDNAGELADSYGPGIRVYPNENTGGSGGFSRGMEESAKEKDRYGTSHVILMDDDVKLQTESLHRLYALLSYIKPEYRQEPVAGRMFRLDYREMQYTAAEIWNGG</sequence>
<keyword evidence="2" id="KW-0808">Transferase</keyword>
<dbReference type="Proteomes" id="UP000823922">
    <property type="component" value="Unassembled WGS sequence"/>
</dbReference>
<name>A0A9D2TQH5_9FIRM</name>
<dbReference type="Pfam" id="PF17994">
    <property type="entry name" value="Glft2_N"/>
    <property type="match status" value="1"/>
</dbReference>
<feature type="non-terminal residue" evidence="2">
    <location>
        <position position="305"/>
    </location>
</feature>
<proteinExistence type="predicted"/>
<dbReference type="InterPro" id="IPR029044">
    <property type="entry name" value="Nucleotide-diphossugar_trans"/>
</dbReference>
<feature type="domain" description="Galactofuranosyltransferase GlfT2 N-terminal" evidence="1">
    <location>
        <begin position="39"/>
        <end position="152"/>
    </location>
</feature>
<evidence type="ECO:0000313" key="2">
    <source>
        <dbReference type="EMBL" id="HJC86831.1"/>
    </source>
</evidence>
<gene>
    <name evidence="2" type="ORF">H9926_02315</name>
</gene>
<comment type="caution">
    <text evidence="2">The sequence shown here is derived from an EMBL/GenBank/DDBJ whole genome shotgun (WGS) entry which is preliminary data.</text>
</comment>
<organism evidence="2 3">
    <name type="scientific">Candidatus Eisenbergiella intestinigallinarum</name>
    <dbReference type="NCBI Taxonomy" id="2838549"/>
    <lineage>
        <taxon>Bacteria</taxon>
        <taxon>Bacillati</taxon>
        <taxon>Bacillota</taxon>
        <taxon>Clostridia</taxon>
        <taxon>Lachnospirales</taxon>
        <taxon>Lachnospiraceae</taxon>
        <taxon>Eisenbergiella</taxon>
    </lineage>
</organism>
<reference evidence="2" key="1">
    <citation type="journal article" date="2021" name="PeerJ">
        <title>Extensive microbial diversity within the chicken gut microbiome revealed by metagenomics and culture.</title>
        <authorList>
            <person name="Gilroy R."/>
            <person name="Ravi A."/>
            <person name="Getino M."/>
            <person name="Pursley I."/>
            <person name="Horton D.L."/>
            <person name="Alikhan N.F."/>
            <person name="Baker D."/>
            <person name="Gharbi K."/>
            <person name="Hall N."/>
            <person name="Watson M."/>
            <person name="Adriaenssens E.M."/>
            <person name="Foster-Nyarko E."/>
            <person name="Jarju S."/>
            <person name="Secka A."/>
            <person name="Antonio M."/>
            <person name="Oren A."/>
            <person name="Chaudhuri R.R."/>
            <person name="La Ragione R."/>
            <person name="Hildebrand F."/>
            <person name="Pallen M.J."/>
        </authorList>
    </citation>
    <scope>NUCLEOTIDE SEQUENCE</scope>
    <source>
        <strain evidence="2">ChiBcec1-1630</strain>
    </source>
</reference>
<dbReference type="Gene3D" id="3.90.550.60">
    <property type="match status" value="1"/>
</dbReference>
<accession>A0A9D2TQH5</accession>
<dbReference type="EMBL" id="DWVS01000050">
    <property type="protein sequence ID" value="HJC86831.1"/>
    <property type="molecule type" value="Genomic_DNA"/>
</dbReference>
<dbReference type="InterPro" id="IPR040492">
    <property type="entry name" value="GlfT2_N"/>
</dbReference>
<protein>
    <submittedName>
        <fullName evidence="2">Glycosyltransferase</fullName>
        <ecNumber evidence="2">2.4.-.-</ecNumber>
    </submittedName>
</protein>
<evidence type="ECO:0000259" key="1">
    <source>
        <dbReference type="Pfam" id="PF17994"/>
    </source>
</evidence>
<keyword evidence="2" id="KW-0328">Glycosyltransferase</keyword>
<dbReference type="GO" id="GO:0016757">
    <property type="term" value="F:glycosyltransferase activity"/>
    <property type="evidence" value="ECO:0007669"/>
    <property type="project" value="UniProtKB-KW"/>
</dbReference>
<dbReference type="AlphaFoldDB" id="A0A9D2TQH5"/>
<evidence type="ECO:0000313" key="3">
    <source>
        <dbReference type="Proteomes" id="UP000823922"/>
    </source>
</evidence>
<dbReference type="SUPFAM" id="SSF53448">
    <property type="entry name" value="Nucleotide-diphospho-sugar transferases"/>
    <property type="match status" value="1"/>
</dbReference>